<feature type="compositionally biased region" description="Basic and acidic residues" evidence="2">
    <location>
        <begin position="530"/>
        <end position="540"/>
    </location>
</feature>
<dbReference type="AlphaFoldDB" id="A0AAD1UMF2"/>
<evidence type="ECO:0000313" key="3">
    <source>
        <dbReference type="EMBL" id="CAI2369547.1"/>
    </source>
</evidence>
<feature type="region of interest" description="Disordered" evidence="2">
    <location>
        <begin position="633"/>
        <end position="670"/>
    </location>
</feature>
<reference evidence="3" key="1">
    <citation type="submission" date="2023-07" db="EMBL/GenBank/DDBJ databases">
        <authorList>
            <consortium name="AG Swart"/>
            <person name="Singh M."/>
            <person name="Singh A."/>
            <person name="Seah K."/>
            <person name="Emmerich C."/>
        </authorList>
    </citation>
    <scope>NUCLEOTIDE SEQUENCE</scope>
    <source>
        <strain evidence="3">DP1</strain>
    </source>
</reference>
<feature type="compositionally biased region" description="Basic residues" evidence="2">
    <location>
        <begin position="1024"/>
        <end position="1036"/>
    </location>
</feature>
<name>A0AAD1UMF2_EUPCR</name>
<feature type="compositionally biased region" description="Basic and acidic residues" evidence="2">
    <location>
        <begin position="755"/>
        <end position="766"/>
    </location>
</feature>
<feature type="region of interest" description="Disordered" evidence="2">
    <location>
        <begin position="946"/>
        <end position="1049"/>
    </location>
</feature>
<feature type="compositionally biased region" description="Basic and acidic residues" evidence="2">
    <location>
        <begin position="258"/>
        <end position="278"/>
    </location>
</feature>
<feature type="compositionally biased region" description="Basic and acidic residues" evidence="2">
    <location>
        <begin position="779"/>
        <end position="788"/>
    </location>
</feature>
<feature type="region of interest" description="Disordered" evidence="2">
    <location>
        <begin position="404"/>
        <end position="563"/>
    </location>
</feature>
<feature type="coiled-coil region" evidence="1">
    <location>
        <begin position="87"/>
        <end position="114"/>
    </location>
</feature>
<evidence type="ECO:0000313" key="4">
    <source>
        <dbReference type="Proteomes" id="UP001295684"/>
    </source>
</evidence>
<feature type="region of interest" description="Disordered" evidence="2">
    <location>
        <begin position="317"/>
        <end position="336"/>
    </location>
</feature>
<feature type="compositionally biased region" description="Low complexity" evidence="2">
    <location>
        <begin position="704"/>
        <end position="716"/>
    </location>
</feature>
<feature type="region of interest" description="Disordered" evidence="2">
    <location>
        <begin position="1112"/>
        <end position="1149"/>
    </location>
</feature>
<proteinExistence type="predicted"/>
<feature type="region of interest" description="Disordered" evidence="2">
    <location>
        <begin position="1065"/>
        <end position="1086"/>
    </location>
</feature>
<keyword evidence="4" id="KW-1185">Reference proteome</keyword>
<dbReference type="EMBL" id="CAMPGE010010700">
    <property type="protein sequence ID" value="CAI2369547.1"/>
    <property type="molecule type" value="Genomic_DNA"/>
</dbReference>
<dbReference type="Proteomes" id="UP001295684">
    <property type="component" value="Unassembled WGS sequence"/>
</dbReference>
<feature type="compositionally biased region" description="Basic residues" evidence="2">
    <location>
        <begin position="424"/>
        <end position="434"/>
    </location>
</feature>
<feature type="compositionally biased region" description="Polar residues" evidence="2">
    <location>
        <begin position="541"/>
        <end position="559"/>
    </location>
</feature>
<sequence length="1252" mass="143980">MEVKGIDPMVLFELKDLVRSLKIDNLKLQAQVKIEHGRFATYLDEFAKGVDYLLYQKKKQEFEKANSLNDHFIILQELFEQVQENSCEKVVSLLEKAQKEIDNMKTELTLSKMNPESVDAYLFLNHEVMTNREQDMGPGRQALNNLKEAFENGEEDTKMRTLKEIEELIYNMINNPSHSKEDTINLSVEAGASYQSLSDKIREMIRHDRGFSILNSTNSNGIPSPIRESESFKKLIEYKENTENSDFNSGKVKKIEFSDTMNKDNDKKKNKKNDKIKGEANFTHSSIDRMVFEETDKYNRQVRDFGDSISETVKINNSKPEFEESKQNSQGEDAIEPSFENPKELIEEMNRYSLRSSIDEKFYNMGEDKEAYKQDLKIPSVNTSLMDYPNPRFQNPRHIIENSNIQQQDSGSHHKENSNLKMKKDIRKQMKKATKKEFDREDESNKGLNQEEIDRNSTIKKAELKDAIKNGKKENNQQETGKHSSNEFSKNEDYKMQSLEERNKNSRFNFDGKKPTEGKTFNYSVLSRSKSGDAKFESSSKNESCSLLNKESMNTNQGGNIYYDKGKEIDRSKQVLIEEIEIPLEEQNELKANEHKKTEKYSLVEKKKVIESEKRKSSKSVLQKNKYVEDKVYQKYATEHDNGRHQKSQKSDRKPTEESVYEEEVLEKKRKQSDLIIKKGKVFNIGQNGQNKSISPTKSANKQSDGNHSSSNVSFSKNKKDLFQEKSEKDYVPTKPRKGKKVSNPNMDDYSNFLKHKELNTSDHRNPNPCSVSFKKKSRNDEMREGSGKRHKTPTHIDMEKKDMRKLLGKDPKIKNQDNQNSRNDFTVYTSNTGGPSIHKEEFTNDFINQIRVKDYVQMGRGEHHVPSVSSCSNKKTLDRLSSDDVAGNIPNEMNDFNFYTPNNQQNLVNNSAGNKMYLVNKHPLSGSSGYSRAFENDSSMNFVKKSKSRIDGTTEPGYSSRLKSVGYHQKSNVNKSSSFRNLKYSHRSNSNTRKQYLNGDKSGSKRANKTKSALSTYMAYKQGMKKKKSKKKTKKVVNQNSNNFFTNKKNSVDSVATSINAPYLSPFFSSRDGRPSTIMKNQDPNNMHIDMNSAINLLQYNNMVTVDSMKSKKSKKVISLKDRVAKNKKKDSNHRNSGKNDSSSVGNRITDKYNQEMNNYNHLKGLNSNNSFGPEAYFGADLLQRNKMGGHFFTEGTPSVNESHSKDYQKSRNLKQGVHKTYNKMYSSNQARSPGKLTNRKTNSKLHPSYS</sequence>
<feature type="region of interest" description="Disordered" evidence="2">
    <location>
        <begin position="686"/>
        <end position="794"/>
    </location>
</feature>
<feature type="compositionally biased region" description="Polar residues" evidence="2">
    <location>
        <begin position="686"/>
        <end position="703"/>
    </location>
</feature>
<feature type="region of interest" description="Disordered" evidence="2">
    <location>
        <begin position="258"/>
        <end position="280"/>
    </location>
</feature>
<evidence type="ECO:0000256" key="1">
    <source>
        <dbReference type="SAM" id="Coils"/>
    </source>
</evidence>
<feature type="compositionally biased region" description="Polar residues" evidence="2">
    <location>
        <begin position="970"/>
        <end position="981"/>
    </location>
</feature>
<protein>
    <submittedName>
        <fullName evidence="3">Uncharacterized protein</fullName>
    </submittedName>
</protein>
<gene>
    <name evidence="3" type="ORF">ECRASSUSDP1_LOCUS10848</name>
</gene>
<feature type="compositionally biased region" description="Basic and acidic residues" evidence="2">
    <location>
        <begin position="718"/>
        <end position="732"/>
    </location>
</feature>
<comment type="caution">
    <text evidence="3">The sequence shown here is derived from an EMBL/GenBank/DDBJ whole genome shotgun (WGS) entry which is preliminary data.</text>
</comment>
<organism evidence="3 4">
    <name type="scientific">Euplotes crassus</name>
    <dbReference type="NCBI Taxonomy" id="5936"/>
    <lineage>
        <taxon>Eukaryota</taxon>
        <taxon>Sar</taxon>
        <taxon>Alveolata</taxon>
        <taxon>Ciliophora</taxon>
        <taxon>Intramacronucleata</taxon>
        <taxon>Spirotrichea</taxon>
        <taxon>Hypotrichia</taxon>
        <taxon>Euplotida</taxon>
        <taxon>Euplotidae</taxon>
        <taxon>Moneuplotes</taxon>
    </lineage>
</organism>
<feature type="compositionally biased region" description="Low complexity" evidence="2">
    <location>
        <begin position="1039"/>
        <end position="1049"/>
    </location>
</feature>
<evidence type="ECO:0000256" key="2">
    <source>
        <dbReference type="SAM" id="MobiDB-lite"/>
    </source>
</evidence>
<keyword evidence="1" id="KW-0175">Coiled coil</keyword>
<feature type="compositionally biased region" description="Basic and acidic residues" evidence="2">
    <location>
        <begin position="633"/>
        <end position="657"/>
    </location>
</feature>
<accession>A0AAD1UMF2</accession>
<feature type="compositionally biased region" description="Basic and acidic residues" evidence="2">
    <location>
        <begin position="435"/>
        <end position="445"/>
    </location>
</feature>
<feature type="compositionally biased region" description="Polar residues" evidence="2">
    <location>
        <begin position="519"/>
        <end position="529"/>
    </location>
</feature>
<feature type="region of interest" description="Disordered" evidence="2">
    <location>
        <begin position="1227"/>
        <end position="1252"/>
    </location>
</feature>
<feature type="compositionally biased region" description="Basic and acidic residues" evidence="2">
    <location>
        <begin position="452"/>
        <end position="517"/>
    </location>
</feature>